<evidence type="ECO:0000313" key="3">
    <source>
        <dbReference type="EMBL" id="PYI19408.1"/>
    </source>
</evidence>
<proteinExistence type="predicted"/>
<name>A0A2V5H5F2_ASPV1</name>
<feature type="transmembrane region" description="Helical" evidence="1">
    <location>
        <begin position="292"/>
        <end position="313"/>
    </location>
</feature>
<evidence type="ECO:0000313" key="4">
    <source>
        <dbReference type="Proteomes" id="UP000249829"/>
    </source>
</evidence>
<evidence type="ECO:0000256" key="2">
    <source>
        <dbReference type="SAM" id="SignalP"/>
    </source>
</evidence>
<keyword evidence="1" id="KW-0812">Transmembrane</keyword>
<accession>A0A2V5H5F2</accession>
<dbReference type="AlphaFoldDB" id="A0A2V5H5F2"/>
<keyword evidence="2" id="KW-0732">Signal</keyword>
<dbReference type="Proteomes" id="UP000249829">
    <property type="component" value="Unassembled WGS sequence"/>
</dbReference>
<sequence length="467" mass="52066">MYCQQRFIAFLHVLLSVISNSTQEHLPLIPHQANATEKPCIECSNLLASISDHVAVAESHHPDGPGCTITLGNPVQWKASSMLDRNAKDAIPAKNGVEPGLKLTLTIMNIERGSLDLQKCQSIFEELILEGPGNLLQQPTLLDRSLAALQGGEHSDQLDFTGQALKPRQVQEDPPDDQPIKTLASDPHSLGYHGILEYLLGKEKGMKTSKRAIEHSIVAMTRTEHRPSSVRQSSHSLDSDCENICDGHSWRNTFVAKSSLGLQQRQCVICHSDTNVVRVDRRRPQKANELDVFYKICAVFGASVMVATLLYVLREIYRRLRVRYLLLRGRNHRDQRAPSIAIKTGCSIPADEMTTLMPEASRAWERPSQASDMGAEVSVSGSATQQRYRRFTPSQRNTRRKVQDIFDFSSSQACKNNVATEERIPVLPPAANASVRRNFGIWQAPKGQRCAVNEEMEGITHSNAFLF</sequence>
<feature type="signal peptide" evidence="2">
    <location>
        <begin position="1"/>
        <end position="23"/>
    </location>
</feature>
<dbReference type="STRING" id="1450538.A0A2V5H5F2"/>
<keyword evidence="4" id="KW-1185">Reference proteome</keyword>
<keyword evidence="1" id="KW-1133">Transmembrane helix</keyword>
<dbReference type="OMA" id="CEDTICE"/>
<feature type="chain" id="PRO_5015858296" evidence="2">
    <location>
        <begin position="24"/>
        <end position="467"/>
    </location>
</feature>
<evidence type="ECO:0000256" key="1">
    <source>
        <dbReference type="SAM" id="Phobius"/>
    </source>
</evidence>
<reference evidence="3 4" key="1">
    <citation type="submission" date="2018-02" db="EMBL/GenBank/DDBJ databases">
        <title>The genomes of Aspergillus section Nigri reveals drivers in fungal speciation.</title>
        <authorList>
            <consortium name="DOE Joint Genome Institute"/>
            <person name="Vesth T.C."/>
            <person name="Nybo J."/>
            <person name="Theobald S."/>
            <person name="Brandl J."/>
            <person name="Frisvad J.C."/>
            <person name="Nielsen K.F."/>
            <person name="Lyhne E.K."/>
            <person name="Kogle M.E."/>
            <person name="Kuo A."/>
            <person name="Riley R."/>
            <person name="Clum A."/>
            <person name="Nolan M."/>
            <person name="Lipzen A."/>
            <person name="Salamov A."/>
            <person name="Henrissat B."/>
            <person name="Wiebenga A."/>
            <person name="De vries R.P."/>
            <person name="Grigoriev I.V."/>
            <person name="Mortensen U.H."/>
            <person name="Andersen M.R."/>
            <person name="Baker S.E."/>
        </authorList>
    </citation>
    <scope>NUCLEOTIDE SEQUENCE [LARGE SCALE GENOMIC DNA]</scope>
    <source>
        <strain evidence="3 4">CBS 115571</strain>
    </source>
</reference>
<organism evidence="3 4">
    <name type="scientific">Aspergillus violaceofuscus (strain CBS 115571)</name>
    <dbReference type="NCBI Taxonomy" id="1450538"/>
    <lineage>
        <taxon>Eukaryota</taxon>
        <taxon>Fungi</taxon>
        <taxon>Dikarya</taxon>
        <taxon>Ascomycota</taxon>
        <taxon>Pezizomycotina</taxon>
        <taxon>Eurotiomycetes</taxon>
        <taxon>Eurotiomycetidae</taxon>
        <taxon>Eurotiales</taxon>
        <taxon>Aspergillaceae</taxon>
        <taxon>Aspergillus</taxon>
    </lineage>
</organism>
<protein>
    <submittedName>
        <fullName evidence="3">Uncharacterized protein</fullName>
    </submittedName>
</protein>
<dbReference type="EMBL" id="KZ825135">
    <property type="protein sequence ID" value="PYI19408.1"/>
    <property type="molecule type" value="Genomic_DNA"/>
</dbReference>
<gene>
    <name evidence="3" type="ORF">BO99DRAFT_142625</name>
</gene>
<keyword evidence="1" id="KW-0472">Membrane</keyword>